<proteinExistence type="inferred from homology"/>
<reference evidence="5" key="1">
    <citation type="submission" date="2021-01" db="UniProtKB">
        <authorList>
            <consortium name="EnsemblMetazoa"/>
        </authorList>
    </citation>
    <scope>IDENTIFICATION</scope>
</reference>
<dbReference type="InterPro" id="IPR036238">
    <property type="entry name" value="Transglutaminase_C_sf"/>
</dbReference>
<dbReference type="GO" id="GO:0003810">
    <property type="term" value="F:protein-glutamine gamma-glutamyltransferase activity"/>
    <property type="evidence" value="ECO:0007669"/>
    <property type="project" value="InterPro"/>
</dbReference>
<feature type="compositionally biased region" description="Low complexity" evidence="3">
    <location>
        <begin position="1"/>
        <end position="12"/>
    </location>
</feature>
<dbReference type="Pfam" id="PF01841">
    <property type="entry name" value="Transglut_core"/>
    <property type="match status" value="1"/>
</dbReference>
<dbReference type="EnsemblMetazoa" id="CLYHEMT007997.1">
    <property type="protein sequence ID" value="CLYHEMP007997.1"/>
    <property type="gene ID" value="CLYHEMG007997"/>
</dbReference>
<evidence type="ECO:0000256" key="1">
    <source>
        <dbReference type="ARBA" id="ARBA00005968"/>
    </source>
</evidence>
<dbReference type="AlphaFoldDB" id="A0A7M5VCL8"/>
<dbReference type="InterPro" id="IPR036985">
    <property type="entry name" value="Transglutaminase-like_sf"/>
</dbReference>
<dbReference type="Gene3D" id="2.60.40.10">
    <property type="entry name" value="Immunoglobulins"/>
    <property type="match status" value="3"/>
</dbReference>
<dbReference type="InterPro" id="IPR036392">
    <property type="entry name" value="PLAT/LH2_dom_sf"/>
</dbReference>
<comment type="similarity">
    <text evidence="1">Belongs to the transglutaminase superfamily. Transglutaminase family.</text>
</comment>
<dbReference type="PANTHER" id="PTHR11590:SF81">
    <property type="entry name" value="PROTEIN-GLUTAMINE GAMMA-GLUTAMYLTRANSFERASE K-LIKE ISOFORM X4"/>
    <property type="match status" value="1"/>
</dbReference>
<dbReference type="SMART" id="SM00460">
    <property type="entry name" value="TGc"/>
    <property type="match status" value="1"/>
</dbReference>
<dbReference type="SUPFAM" id="SSF81296">
    <property type="entry name" value="E set domains"/>
    <property type="match status" value="1"/>
</dbReference>
<dbReference type="InterPro" id="IPR013783">
    <property type="entry name" value="Ig-like_fold"/>
</dbReference>
<organism evidence="5 6">
    <name type="scientific">Clytia hemisphaerica</name>
    <dbReference type="NCBI Taxonomy" id="252671"/>
    <lineage>
        <taxon>Eukaryota</taxon>
        <taxon>Metazoa</taxon>
        <taxon>Cnidaria</taxon>
        <taxon>Hydrozoa</taxon>
        <taxon>Hydroidolina</taxon>
        <taxon>Leptothecata</taxon>
        <taxon>Obeliida</taxon>
        <taxon>Clytiidae</taxon>
        <taxon>Clytia</taxon>
    </lineage>
</organism>
<dbReference type="Pfam" id="PF01477">
    <property type="entry name" value="PLAT"/>
    <property type="match status" value="1"/>
</dbReference>
<dbReference type="Gene3D" id="3.90.260.10">
    <property type="entry name" value="Transglutaminase-like"/>
    <property type="match status" value="1"/>
</dbReference>
<dbReference type="SUPFAM" id="SSF49309">
    <property type="entry name" value="Transglutaminase, two C-terminal domains"/>
    <property type="match status" value="2"/>
</dbReference>
<dbReference type="Gene3D" id="2.40.180.10">
    <property type="entry name" value="Catalase core domain"/>
    <property type="match status" value="1"/>
</dbReference>
<protein>
    <recommendedName>
        <fullName evidence="4">PLAT domain-containing protein</fullName>
    </recommendedName>
</protein>
<dbReference type="PROSITE" id="PS50095">
    <property type="entry name" value="PLAT"/>
    <property type="match status" value="1"/>
</dbReference>
<dbReference type="CDD" id="cd01756">
    <property type="entry name" value="PLAT_repeat"/>
    <property type="match status" value="1"/>
</dbReference>
<dbReference type="OrthoDB" id="437511at2759"/>
<comment type="caution">
    <text evidence="2">Lacks conserved residue(s) required for the propagation of feature annotation.</text>
</comment>
<dbReference type="SUPFAM" id="SSF49723">
    <property type="entry name" value="Lipase/lipooxygenase domain (PLAT/LH2 domain)"/>
    <property type="match status" value="1"/>
</dbReference>
<dbReference type="SMART" id="SM00308">
    <property type="entry name" value="LH2"/>
    <property type="match status" value="1"/>
</dbReference>
<evidence type="ECO:0000259" key="4">
    <source>
        <dbReference type="PROSITE" id="PS50095"/>
    </source>
</evidence>
<dbReference type="PANTHER" id="PTHR11590">
    <property type="entry name" value="PROTEIN-GLUTAMINE GAMMA-GLUTAMYLTRANSFERASE"/>
    <property type="match status" value="1"/>
</dbReference>
<evidence type="ECO:0000256" key="2">
    <source>
        <dbReference type="PROSITE-ProRule" id="PRU00152"/>
    </source>
</evidence>
<dbReference type="InterPro" id="IPR001024">
    <property type="entry name" value="PLAT/LH2_dom"/>
</dbReference>
<dbReference type="GeneID" id="136804639"/>
<sequence>MSASGRNNNNNNGGSGNGGPNSNIGGVAGFASYRVGDSVRVTVRGGDVREKSYHVIVHTGDIKYAGTDANVFLTLFGSKGQSTKIPLNNSNNKKSPFERGQVDEFEIRARDVGILYRVEVCHDNTGIFPGWFLNQIIIREKIEDGSLKRSVFPLYDWLFKENSADNSGLTKNLELDGIPIVTMEAFPETAVEHHTDKFKLIEEDAILLRRGQTFKMTVVLARKYHGGTDDFHFVLKTGKNARSINKTLVTIEECTGKEFVQRKQQDKWGYRIVDFTKTEVNVEIFIPSDALVGCFSLTLEDDDGVIYLHDSKCCILFNPWCKDDEVYMEDEDKIKEYLLRQRGLIYRGTGYRPVPLKWYFGQFEEICLFTVLKMLDEMKGKERTSAALIARFLSSKGNSCDNTGLLSGRWDGNYDDGKAPTSWSSTPDILQHYQQKNLSVKYGQCWVFSAMLTTVFRAIGIPCRPVTNYSSAHDSDGNCSNDVYFDKEGEPLDDKSSDSVWNFHVWNDVWMARPDLPPGYGGWQAVDSTPQERSMGLYQMGPCSLLAIKEGEIHLNYDTGFVFAEVNADTIYWQQNDDGKFDPVYRNRTTIGEKVVTKAVGEDKADDITDEYKFVEGSMMERASVKKALLKSKNIAVKAVPKEIVVEISTEQEAFKPGSDLTGEIKIENTCGELRTMTLFWRVFVVRYDGVVIKVVKSDKHKITVKGNTKHSNFFEINTKEVEDYLSEETLFRITGTVTVDTTKQLAVASHLVNIDKPELMLKILTPDVKAGKPMQCELSMTNPLSKILTECEVKIDGSVIEDRHVEEVSDVKEGSTFKKIVEITPDNIAEKSKKKSLMASFYSRQLGGIQQTIGIKVMRL</sequence>
<name>A0A7M5VCL8_9CNID</name>
<evidence type="ECO:0000256" key="3">
    <source>
        <dbReference type="SAM" id="MobiDB-lite"/>
    </source>
</evidence>
<dbReference type="RefSeq" id="XP_066917345.1">
    <property type="nucleotide sequence ID" value="XM_067061244.1"/>
</dbReference>
<dbReference type="FunFam" id="3.90.260.10:FF:000002">
    <property type="entry name" value="Erythrocyte membrane protein band 4.2"/>
    <property type="match status" value="1"/>
</dbReference>
<evidence type="ECO:0000313" key="5">
    <source>
        <dbReference type="EnsemblMetazoa" id="CLYHEMP007997.1"/>
    </source>
</evidence>
<dbReference type="Proteomes" id="UP000594262">
    <property type="component" value="Unplaced"/>
</dbReference>
<dbReference type="InterPro" id="IPR050779">
    <property type="entry name" value="Transglutaminase"/>
</dbReference>
<evidence type="ECO:0000313" key="6">
    <source>
        <dbReference type="Proteomes" id="UP000594262"/>
    </source>
</evidence>
<dbReference type="InterPro" id="IPR014756">
    <property type="entry name" value="Ig_E-set"/>
</dbReference>
<keyword evidence="6" id="KW-1185">Reference proteome</keyword>
<dbReference type="InterPro" id="IPR002931">
    <property type="entry name" value="Transglutaminase-like"/>
</dbReference>
<feature type="region of interest" description="Disordered" evidence="3">
    <location>
        <begin position="1"/>
        <end position="21"/>
    </location>
</feature>
<dbReference type="Pfam" id="PF00868">
    <property type="entry name" value="Transglut_N"/>
    <property type="match status" value="1"/>
</dbReference>
<dbReference type="InterPro" id="IPR038765">
    <property type="entry name" value="Papain-like_cys_pep_sf"/>
</dbReference>
<accession>A0A7M5VCL8</accession>
<feature type="domain" description="PLAT" evidence="4">
    <location>
        <begin position="51"/>
        <end position="172"/>
    </location>
</feature>
<dbReference type="InterPro" id="IPR001102">
    <property type="entry name" value="Transglutaminase_N"/>
</dbReference>
<dbReference type="SUPFAM" id="SSF54001">
    <property type="entry name" value="Cysteine proteinases"/>
    <property type="match status" value="1"/>
</dbReference>